<comment type="caution">
    <text evidence="2">The sequence shown here is derived from an EMBL/GenBank/DDBJ whole genome shotgun (WGS) entry which is preliminary data.</text>
</comment>
<evidence type="ECO:0000313" key="3">
    <source>
        <dbReference type="Proteomes" id="UP000054632"/>
    </source>
</evidence>
<name>A0A0V1EZW2_TRIPS</name>
<feature type="domain" description="PiggyBac transposable element-derived protein" evidence="1">
    <location>
        <begin position="2"/>
        <end position="211"/>
    </location>
</feature>
<accession>A0A0V1EZW2</accession>
<dbReference type="EMBL" id="JYDR01000002">
    <property type="protein sequence ID" value="KRY79138.1"/>
    <property type="molecule type" value="Genomic_DNA"/>
</dbReference>
<protein>
    <recommendedName>
        <fullName evidence="1">PiggyBac transposable element-derived protein domain-containing protein</fullName>
    </recommendedName>
</protein>
<dbReference type="PANTHER" id="PTHR46599">
    <property type="entry name" value="PIGGYBAC TRANSPOSABLE ELEMENT-DERIVED PROTEIN 4"/>
    <property type="match status" value="1"/>
</dbReference>
<evidence type="ECO:0000313" key="2">
    <source>
        <dbReference type="EMBL" id="KRY79138.1"/>
    </source>
</evidence>
<dbReference type="PANTHER" id="PTHR46599:SF6">
    <property type="entry name" value="DUAL SPECIFICITY PHOSPHATASE 26"/>
    <property type="match status" value="1"/>
</dbReference>
<sequence length="234" mass="27072">MLEIICHETNRYTLHKGEQGTWIDVIPIEIRENFGLLLLSGRKEPLYDMLKKEKHCFQRPVFTDTMSRNRFKEIVFDDFRTRAEDKAASTTKCRLPELHLINWALCLDEQLLPFRGRCPFKVYNKSKPHPYGIKIWALCDTAMILLWYNRLPKKDQGRRVMLDLAQGLGRGCGVTTDNFFTSLAFGRHLLSQGKTLTGTIRWMHKEVPLCMQPKKTDALHSSSCASAICPKERA</sequence>
<reference evidence="2 3" key="1">
    <citation type="submission" date="2015-01" db="EMBL/GenBank/DDBJ databases">
        <title>Evolution of Trichinella species and genotypes.</title>
        <authorList>
            <person name="Korhonen P.K."/>
            <person name="Edoardo P."/>
            <person name="Giuseppe L.R."/>
            <person name="Gasser R.B."/>
        </authorList>
    </citation>
    <scope>NUCLEOTIDE SEQUENCE [LARGE SCALE GENOMIC DNA]</scope>
    <source>
        <strain evidence="2">ISS13</strain>
    </source>
</reference>
<dbReference type="InterPro" id="IPR029526">
    <property type="entry name" value="PGBD"/>
</dbReference>
<dbReference type="Pfam" id="PF13843">
    <property type="entry name" value="DDE_Tnp_1_7"/>
    <property type="match status" value="1"/>
</dbReference>
<evidence type="ECO:0000259" key="1">
    <source>
        <dbReference type="Pfam" id="PF13843"/>
    </source>
</evidence>
<organism evidence="2 3">
    <name type="scientific">Trichinella pseudospiralis</name>
    <name type="common">Parasitic roundworm</name>
    <dbReference type="NCBI Taxonomy" id="6337"/>
    <lineage>
        <taxon>Eukaryota</taxon>
        <taxon>Metazoa</taxon>
        <taxon>Ecdysozoa</taxon>
        <taxon>Nematoda</taxon>
        <taxon>Enoplea</taxon>
        <taxon>Dorylaimia</taxon>
        <taxon>Trichinellida</taxon>
        <taxon>Trichinellidae</taxon>
        <taxon>Trichinella</taxon>
    </lineage>
</organism>
<dbReference type="Proteomes" id="UP000054632">
    <property type="component" value="Unassembled WGS sequence"/>
</dbReference>
<dbReference type="AlphaFoldDB" id="A0A0V1EZW2"/>
<gene>
    <name evidence="2" type="ORF">T4A_10956</name>
</gene>
<proteinExistence type="predicted"/>